<keyword evidence="3" id="KW-1185">Reference proteome</keyword>
<organism evidence="2 3">
    <name type="scientific">Miscanthus lutarioriparius</name>
    <dbReference type="NCBI Taxonomy" id="422564"/>
    <lineage>
        <taxon>Eukaryota</taxon>
        <taxon>Viridiplantae</taxon>
        <taxon>Streptophyta</taxon>
        <taxon>Embryophyta</taxon>
        <taxon>Tracheophyta</taxon>
        <taxon>Spermatophyta</taxon>
        <taxon>Magnoliopsida</taxon>
        <taxon>Liliopsida</taxon>
        <taxon>Poales</taxon>
        <taxon>Poaceae</taxon>
        <taxon>PACMAD clade</taxon>
        <taxon>Panicoideae</taxon>
        <taxon>Andropogonodae</taxon>
        <taxon>Andropogoneae</taxon>
        <taxon>Saccharinae</taxon>
        <taxon>Miscanthus</taxon>
    </lineage>
</organism>
<gene>
    <name evidence="2" type="ORF">NCGR_LOCUS37646</name>
</gene>
<comment type="caution">
    <text evidence="2">The sequence shown here is derived from an EMBL/GenBank/DDBJ whole genome shotgun (WGS) entry which is preliminary data.</text>
</comment>
<reference evidence="2" key="1">
    <citation type="submission" date="2020-10" db="EMBL/GenBank/DDBJ databases">
        <authorList>
            <person name="Han B."/>
            <person name="Lu T."/>
            <person name="Zhao Q."/>
            <person name="Huang X."/>
            <person name="Zhao Y."/>
        </authorList>
    </citation>
    <scope>NUCLEOTIDE SEQUENCE</scope>
</reference>
<feature type="compositionally biased region" description="Polar residues" evidence="1">
    <location>
        <begin position="66"/>
        <end position="85"/>
    </location>
</feature>
<evidence type="ECO:0000313" key="2">
    <source>
        <dbReference type="EMBL" id="CAD6254037.1"/>
    </source>
</evidence>
<accession>A0A811Q9W4</accession>
<dbReference type="AlphaFoldDB" id="A0A811Q9W4"/>
<name>A0A811Q9W4_9POAL</name>
<sequence>MAPPDRLPARQATRGTLLRAGHLLLAPRRRLPRPQRHHPEEPWIGAATLFLLYARAQSAPRRRAVSTASPRRTATRSSALLSPCSSDPARLPPRRSTAPPTRRLATETLAEHFVWPLPGTVPPRCRYTLAVTMRNQQKPRLDGNAFFTLESTMASIQGLHNFPRYGVDNAPDKFFTKAKERGREVHQINLAPVYVQAADSIAKLPEKTWSLFGMQD</sequence>
<dbReference type="Proteomes" id="UP000604825">
    <property type="component" value="Unassembled WGS sequence"/>
</dbReference>
<evidence type="ECO:0000256" key="1">
    <source>
        <dbReference type="SAM" id="MobiDB-lite"/>
    </source>
</evidence>
<evidence type="ECO:0000313" key="3">
    <source>
        <dbReference type="Proteomes" id="UP000604825"/>
    </source>
</evidence>
<protein>
    <submittedName>
        <fullName evidence="2">Uncharacterized protein</fullName>
    </submittedName>
</protein>
<proteinExistence type="predicted"/>
<feature type="region of interest" description="Disordered" evidence="1">
    <location>
        <begin position="61"/>
        <end position="101"/>
    </location>
</feature>
<dbReference type="EMBL" id="CAJGYO010000009">
    <property type="protein sequence ID" value="CAD6254037.1"/>
    <property type="molecule type" value="Genomic_DNA"/>
</dbReference>